<evidence type="ECO:0000313" key="7">
    <source>
        <dbReference type="EMBL" id="RED47775.1"/>
    </source>
</evidence>
<dbReference type="InterPro" id="IPR036640">
    <property type="entry name" value="ABC1_TM_sf"/>
</dbReference>
<dbReference type="OrthoDB" id="9760920at2"/>
<accession>A0A3D9HE89</accession>
<dbReference type="Gene3D" id="1.20.1560.10">
    <property type="entry name" value="ABC transporter type 1, transmembrane domain"/>
    <property type="match status" value="1"/>
</dbReference>
<evidence type="ECO:0000256" key="2">
    <source>
        <dbReference type="ARBA" id="ARBA00022692"/>
    </source>
</evidence>
<evidence type="ECO:0000256" key="5">
    <source>
        <dbReference type="SAM" id="Phobius"/>
    </source>
</evidence>
<dbReference type="AlphaFoldDB" id="A0A3D9HE89"/>
<dbReference type="GO" id="GO:0005886">
    <property type="term" value="C:plasma membrane"/>
    <property type="evidence" value="ECO:0007669"/>
    <property type="project" value="UniProtKB-SubCell"/>
</dbReference>
<feature type="domain" description="ABC transmembrane type-1" evidence="6">
    <location>
        <begin position="103"/>
        <end position="255"/>
    </location>
</feature>
<proteinExistence type="predicted"/>
<protein>
    <recommendedName>
        <fullName evidence="6">ABC transmembrane type-1 domain-containing protein</fullName>
    </recommendedName>
</protein>
<feature type="transmembrane region" description="Helical" evidence="5">
    <location>
        <begin position="127"/>
        <end position="153"/>
    </location>
</feature>
<name>A0A3D9HE89_9PROT</name>
<comment type="subcellular location">
    <subcellularLocation>
        <location evidence="1">Cell membrane</location>
        <topology evidence="1">Multi-pass membrane protein</topology>
    </subcellularLocation>
</comment>
<evidence type="ECO:0000256" key="3">
    <source>
        <dbReference type="ARBA" id="ARBA00022989"/>
    </source>
</evidence>
<keyword evidence="4 5" id="KW-0472">Membrane</keyword>
<keyword evidence="2 5" id="KW-0812">Transmembrane</keyword>
<dbReference type="EMBL" id="QRDW01000009">
    <property type="protein sequence ID" value="RED47775.1"/>
    <property type="molecule type" value="Genomic_DNA"/>
</dbReference>
<dbReference type="Proteomes" id="UP000256845">
    <property type="component" value="Unassembled WGS sequence"/>
</dbReference>
<feature type="transmembrane region" description="Helical" evidence="5">
    <location>
        <begin position="80"/>
        <end position="99"/>
    </location>
</feature>
<reference evidence="7 8" key="1">
    <citation type="submission" date="2018-07" db="EMBL/GenBank/DDBJ databases">
        <title>Genomic Encyclopedia of Type Strains, Phase III (KMG-III): the genomes of soil and plant-associated and newly described type strains.</title>
        <authorList>
            <person name="Whitman W."/>
        </authorList>
    </citation>
    <scope>NUCLEOTIDE SEQUENCE [LARGE SCALE GENOMIC DNA]</scope>
    <source>
        <strain evidence="7 8">CECT 8488</strain>
    </source>
</reference>
<comment type="caution">
    <text evidence="7">The sequence shown here is derived from an EMBL/GenBank/DDBJ whole genome shotgun (WGS) entry which is preliminary data.</text>
</comment>
<dbReference type="GO" id="GO:0005524">
    <property type="term" value="F:ATP binding"/>
    <property type="evidence" value="ECO:0007669"/>
    <property type="project" value="InterPro"/>
</dbReference>
<keyword evidence="8" id="KW-1185">Reference proteome</keyword>
<organism evidence="7 8">
    <name type="scientific">Aestuariispira insulae</name>
    <dbReference type="NCBI Taxonomy" id="1461337"/>
    <lineage>
        <taxon>Bacteria</taxon>
        <taxon>Pseudomonadati</taxon>
        <taxon>Pseudomonadota</taxon>
        <taxon>Alphaproteobacteria</taxon>
        <taxon>Rhodospirillales</taxon>
        <taxon>Kiloniellaceae</taxon>
        <taxon>Aestuariispira</taxon>
    </lineage>
</organism>
<dbReference type="SUPFAM" id="SSF90123">
    <property type="entry name" value="ABC transporter transmembrane region"/>
    <property type="match status" value="1"/>
</dbReference>
<dbReference type="InterPro" id="IPR011527">
    <property type="entry name" value="ABC1_TM_dom"/>
</dbReference>
<evidence type="ECO:0000313" key="8">
    <source>
        <dbReference type="Proteomes" id="UP000256845"/>
    </source>
</evidence>
<dbReference type="GO" id="GO:0140359">
    <property type="term" value="F:ABC-type transporter activity"/>
    <property type="evidence" value="ECO:0007669"/>
    <property type="project" value="InterPro"/>
</dbReference>
<evidence type="ECO:0000256" key="4">
    <source>
        <dbReference type="ARBA" id="ARBA00023136"/>
    </source>
</evidence>
<sequence>MDILTPLHDLTEWVIGPTMQHSHWWFHVVVHMSVVFVPLAFLTLFLALIGHLTGRLRRAIRQRSLSGHPLRYFYRHSRRAQILLLMMALASLPIFYASLELPKTIINEAINGENFPWIFVGYSFDKISFLLLLSFGYLAAVAGTGYAKFLINLWQGRLAERMTRRLRLKILRRWPARAAETGQAAMIPLLTQEVEPIGGFSGEAFVLPLQQAGTFFTILTFFFLQDPVLAAGALTLVPLQIYLIPRLQKRVNRLADVSP</sequence>
<dbReference type="PROSITE" id="PS50929">
    <property type="entry name" value="ABC_TM1F"/>
    <property type="match status" value="1"/>
</dbReference>
<feature type="transmembrane region" description="Helical" evidence="5">
    <location>
        <begin position="24"/>
        <end position="49"/>
    </location>
</feature>
<dbReference type="RefSeq" id="WP_115937964.1">
    <property type="nucleotide sequence ID" value="NZ_QRDW01000009.1"/>
</dbReference>
<keyword evidence="3 5" id="KW-1133">Transmembrane helix</keyword>
<evidence type="ECO:0000256" key="1">
    <source>
        <dbReference type="ARBA" id="ARBA00004651"/>
    </source>
</evidence>
<evidence type="ECO:0000259" key="6">
    <source>
        <dbReference type="PROSITE" id="PS50929"/>
    </source>
</evidence>
<gene>
    <name evidence="7" type="ORF">DFP90_109139</name>
</gene>